<feature type="non-terminal residue" evidence="2">
    <location>
        <position position="1"/>
    </location>
</feature>
<name>A0A371EDJ7_MUCPR</name>
<reference evidence="2" key="1">
    <citation type="submission" date="2018-05" db="EMBL/GenBank/DDBJ databases">
        <title>Draft genome of Mucuna pruriens seed.</title>
        <authorList>
            <person name="Nnadi N.E."/>
            <person name="Vos R."/>
            <person name="Hasami M.H."/>
            <person name="Devisetty U.K."/>
            <person name="Aguiy J.C."/>
        </authorList>
    </citation>
    <scope>NUCLEOTIDE SEQUENCE [LARGE SCALE GENOMIC DNA]</scope>
    <source>
        <strain evidence="2">JCA_2017</strain>
    </source>
</reference>
<sequence length="125" mass="15105">MGNKKLLVDKNKQSFRIHKHVIILASFTSEMRYMFNNCQDVKTICKRFGYSDLFITITCDTNWCEIHEFVTPLDKWILYRVFKLKPDEIITYFKKKYFLFGRVNASIDPCYQRFKVMVHLAKKWS</sequence>
<dbReference type="Pfam" id="PF14214">
    <property type="entry name" value="Helitron_like_N"/>
    <property type="match status" value="1"/>
</dbReference>
<gene>
    <name evidence="2" type="ORF">CR513_57383</name>
</gene>
<keyword evidence="3" id="KW-1185">Reference proteome</keyword>
<dbReference type="STRING" id="157652.A0A371EDJ7"/>
<dbReference type="Proteomes" id="UP000257109">
    <property type="component" value="Unassembled WGS sequence"/>
</dbReference>
<evidence type="ECO:0000259" key="1">
    <source>
        <dbReference type="Pfam" id="PF14214"/>
    </source>
</evidence>
<evidence type="ECO:0000313" key="3">
    <source>
        <dbReference type="Proteomes" id="UP000257109"/>
    </source>
</evidence>
<proteinExistence type="predicted"/>
<feature type="domain" description="Helitron helicase-like" evidence="1">
    <location>
        <begin position="12"/>
        <end position="106"/>
    </location>
</feature>
<evidence type="ECO:0000313" key="2">
    <source>
        <dbReference type="EMBL" id="RDX64096.1"/>
    </source>
</evidence>
<dbReference type="InterPro" id="IPR025476">
    <property type="entry name" value="Helitron_helicase-like"/>
</dbReference>
<accession>A0A371EDJ7</accession>
<dbReference type="AlphaFoldDB" id="A0A371EDJ7"/>
<protein>
    <recommendedName>
        <fullName evidence="1">Helitron helicase-like domain-containing protein</fullName>
    </recommendedName>
</protein>
<organism evidence="2 3">
    <name type="scientific">Mucuna pruriens</name>
    <name type="common">Velvet bean</name>
    <name type="synonym">Dolichos pruriens</name>
    <dbReference type="NCBI Taxonomy" id="157652"/>
    <lineage>
        <taxon>Eukaryota</taxon>
        <taxon>Viridiplantae</taxon>
        <taxon>Streptophyta</taxon>
        <taxon>Embryophyta</taxon>
        <taxon>Tracheophyta</taxon>
        <taxon>Spermatophyta</taxon>
        <taxon>Magnoliopsida</taxon>
        <taxon>eudicotyledons</taxon>
        <taxon>Gunneridae</taxon>
        <taxon>Pentapetalae</taxon>
        <taxon>rosids</taxon>
        <taxon>fabids</taxon>
        <taxon>Fabales</taxon>
        <taxon>Fabaceae</taxon>
        <taxon>Papilionoideae</taxon>
        <taxon>50 kb inversion clade</taxon>
        <taxon>NPAAA clade</taxon>
        <taxon>indigoferoid/millettioid clade</taxon>
        <taxon>Phaseoleae</taxon>
        <taxon>Mucuna</taxon>
    </lineage>
</organism>
<dbReference type="EMBL" id="QJKJ01014555">
    <property type="protein sequence ID" value="RDX64096.1"/>
    <property type="molecule type" value="Genomic_DNA"/>
</dbReference>
<comment type="caution">
    <text evidence="2">The sequence shown here is derived from an EMBL/GenBank/DDBJ whole genome shotgun (WGS) entry which is preliminary data.</text>
</comment>
<dbReference type="OrthoDB" id="1933868at2759"/>